<feature type="transmembrane region" description="Helical" evidence="1">
    <location>
        <begin position="6"/>
        <end position="30"/>
    </location>
</feature>
<accession>A0A7J5USZ1</accession>
<feature type="transmembrane region" description="Helical" evidence="1">
    <location>
        <begin position="124"/>
        <end position="147"/>
    </location>
</feature>
<feature type="transmembrane region" description="Helical" evidence="1">
    <location>
        <begin position="80"/>
        <end position="103"/>
    </location>
</feature>
<feature type="transmembrane region" description="Helical" evidence="1">
    <location>
        <begin position="258"/>
        <end position="283"/>
    </location>
</feature>
<gene>
    <name evidence="2" type="ORF">GB883_03810</name>
</gene>
<dbReference type="OrthoDB" id="5197533at2"/>
<evidence type="ECO:0000313" key="2">
    <source>
        <dbReference type="EMBL" id="KAE8765407.1"/>
    </source>
</evidence>
<protein>
    <submittedName>
        <fullName evidence="2">Uncharacterized protein</fullName>
    </submittedName>
</protein>
<dbReference type="Proteomes" id="UP000451860">
    <property type="component" value="Unassembled WGS sequence"/>
</dbReference>
<feature type="transmembrane region" description="Helical" evidence="1">
    <location>
        <begin position="179"/>
        <end position="204"/>
    </location>
</feature>
<organism evidence="2 3">
    <name type="scientific">Georgenia thermotolerans</name>
    <dbReference type="NCBI Taxonomy" id="527326"/>
    <lineage>
        <taxon>Bacteria</taxon>
        <taxon>Bacillati</taxon>
        <taxon>Actinomycetota</taxon>
        <taxon>Actinomycetes</taxon>
        <taxon>Micrococcales</taxon>
        <taxon>Bogoriellaceae</taxon>
        <taxon>Georgenia</taxon>
    </lineage>
</organism>
<comment type="caution">
    <text evidence="2">The sequence shown here is derived from an EMBL/GenBank/DDBJ whole genome shotgun (WGS) entry which is preliminary data.</text>
</comment>
<evidence type="ECO:0000256" key="1">
    <source>
        <dbReference type="SAM" id="Phobius"/>
    </source>
</evidence>
<dbReference type="AlphaFoldDB" id="A0A7J5USZ1"/>
<evidence type="ECO:0000313" key="3">
    <source>
        <dbReference type="Proteomes" id="UP000451860"/>
    </source>
</evidence>
<keyword evidence="1" id="KW-0812">Transmembrane</keyword>
<keyword evidence="1" id="KW-0472">Membrane</keyword>
<dbReference type="EMBL" id="WHJE01000010">
    <property type="protein sequence ID" value="KAE8765407.1"/>
    <property type="molecule type" value="Genomic_DNA"/>
</dbReference>
<proteinExistence type="predicted"/>
<keyword evidence="3" id="KW-1185">Reference proteome</keyword>
<feature type="transmembrane region" description="Helical" evidence="1">
    <location>
        <begin position="51"/>
        <end position="68"/>
    </location>
</feature>
<name>A0A7J5USZ1_9MICO</name>
<feature type="transmembrane region" description="Helical" evidence="1">
    <location>
        <begin position="228"/>
        <end position="252"/>
    </location>
</feature>
<reference evidence="2 3" key="1">
    <citation type="submission" date="2019-10" db="EMBL/GenBank/DDBJ databases">
        <title>Georgenia wutianyii sp. nov. and Georgenia yuyongxinii sp. nov. isolated from plateau pika (Ochotona curzoniae) in the Qinghai-Tibet plateau of China.</title>
        <authorList>
            <person name="Tian Z."/>
        </authorList>
    </citation>
    <scope>NUCLEOTIDE SEQUENCE [LARGE SCALE GENOMIC DNA]</scope>
    <source>
        <strain evidence="2 3">DSM 21501</strain>
    </source>
</reference>
<keyword evidence="1" id="KW-1133">Transmembrane helix</keyword>
<sequence>MSAVFVVLLLAPWAVLVVVLAVVIGAARGARPQNTPAATLVAARRHENRTSALALAGGLVVAVLLLMADGAALPGPPGGLTAVSLLGAALVALLVHAVGELTWPRPVGAVRRASLRRRTMRDIGGRRAVLLGGTAALMALAIAIFGLTADATGRAVPHPVTPVAGGGYVTGASGPYPGWAYGLPLLAALAVVLVVCAGVLRLVVRRPAVAGTREEDDLALRRTSARRILGAVQLFVGGTLAAVLLVAAAALGNAGWTPAAWGVGGLGMLVGIASLVVAGTALVPPPGPAPAPMPAGSPA</sequence>
<dbReference type="RefSeq" id="WP_152201810.1">
    <property type="nucleotide sequence ID" value="NZ_VUKF01000008.1"/>
</dbReference>